<evidence type="ECO:0008006" key="3">
    <source>
        <dbReference type="Google" id="ProtNLM"/>
    </source>
</evidence>
<accession>A0A7Y2H219</accession>
<dbReference type="AlphaFoldDB" id="A0A7Y2H219"/>
<dbReference type="EMBL" id="JABDJR010000287">
    <property type="protein sequence ID" value="NNF06560.1"/>
    <property type="molecule type" value="Genomic_DNA"/>
</dbReference>
<reference evidence="1 2" key="1">
    <citation type="submission" date="2020-03" db="EMBL/GenBank/DDBJ databases">
        <title>Metabolic flexibility allows generalist bacteria to become dominant in a frequently disturbed ecosystem.</title>
        <authorList>
            <person name="Chen Y.-J."/>
            <person name="Leung P.M."/>
            <person name="Bay S.K."/>
            <person name="Hugenholtz P."/>
            <person name="Kessler A.J."/>
            <person name="Shelley G."/>
            <person name="Waite D.W."/>
            <person name="Cook P.L."/>
            <person name="Greening C."/>
        </authorList>
    </citation>
    <scope>NUCLEOTIDE SEQUENCE [LARGE SCALE GENOMIC DNA]</scope>
    <source>
        <strain evidence="1">SS_bin_28</strain>
    </source>
</reference>
<organism evidence="1 2">
    <name type="scientific">Eiseniibacteriota bacterium</name>
    <dbReference type="NCBI Taxonomy" id="2212470"/>
    <lineage>
        <taxon>Bacteria</taxon>
        <taxon>Candidatus Eiseniibacteriota</taxon>
    </lineage>
</organism>
<comment type="caution">
    <text evidence="1">The sequence shown here is derived from an EMBL/GenBank/DDBJ whole genome shotgun (WGS) entry which is preliminary data.</text>
</comment>
<name>A0A7Y2H219_UNCEI</name>
<evidence type="ECO:0000313" key="2">
    <source>
        <dbReference type="Proteomes" id="UP000547674"/>
    </source>
</evidence>
<dbReference type="InterPro" id="IPR011009">
    <property type="entry name" value="Kinase-like_dom_sf"/>
</dbReference>
<evidence type="ECO:0000313" key="1">
    <source>
        <dbReference type="EMBL" id="NNF06560.1"/>
    </source>
</evidence>
<sequence>MQRKSDSPMTVIQSIEDVTPRWLTKVLRESGELADGEVCEVSARSGSGNWSSNARLELRYASGSKGACPKSMFLKLVSTDATMEDHFDDSEVRYYRSDYTGLADAPLLKCFHAAYQPGSYHVLLEDVSETHQPAAFVSPTLAYGKKLAEATAVLHSHYWATLRSIAMPTEAQVLRYIDVAKPGLKNVLEDPKSTLKPHWPELLRRFFVEHPQKLLTRLQFPNGFSRVHGDLNGFNILVPKGREGSIYLIDRQPFEWSLRTWLGVSDLAFPLISDWTPEERREHELEILQCYHEKLRQLGIEDYAWEDVWGDYKLCSAMGIYNAIEFCKHGIDEDMRDRWFSLLTRSIATLEDAGETPRKTH</sequence>
<dbReference type="SUPFAM" id="SSF56112">
    <property type="entry name" value="Protein kinase-like (PK-like)"/>
    <property type="match status" value="1"/>
</dbReference>
<protein>
    <recommendedName>
        <fullName evidence="3">Aminoglycoside phosphotransferase domain-containing protein</fullName>
    </recommendedName>
</protein>
<proteinExistence type="predicted"/>
<dbReference type="Proteomes" id="UP000547674">
    <property type="component" value="Unassembled WGS sequence"/>
</dbReference>
<gene>
    <name evidence="1" type="ORF">HKN21_07350</name>
</gene>